<keyword evidence="7 9" id="KW-0472">Membrane</keyword>
<dbReference type="InterPro" id="IPR055348">
    <property type="entry name" value="DctQ"/>
</dbReference>
<evidence type="ECO:0000256" key="2">
    <source>
        <dbReference type="ARBA" id="ARBA00022448"/>
    </source>
</evidence>
<dbReference type="AlphaFoldDB" id="A0A545U1R3"/>
<evidence type="ECO:0000313" key="13">
    <source>
        <dbReference type="Proteomes" id="UP000315252"/>
    </source>
</evidence>
<evidence type="ECO:0000256" key="1">
    <source>
        <dbReference type="ARBA" id="ARBA00004429"/>
    </source>
</evidence>
<proteinExistence type="inferred from homology"/>
<evidence type="ECO:0000256" key="10">
    <source>
        <dbReference type="SAM" id="MobiDB-lite"/>
    </source>
</evidence>
<comment type="subunit">
    <text evidence="9">The complex comprises the extracytoplasmic solute receptor protein and the two transmembrane proteins.</text>
</comment>
<dbReference type="PANTHER" id="PTHR35011:SF2">
    <property type="entry name" value="2,3-DIKETO-L-GULONATE TRAP TRANSPORTER SMALL PERMEASE PROTEIN YIAM"/>
    <property type="match status" value="1"/>
</dbReference>
<dbReference type="EMBL" id="VHSH01000001">
    <property type="protein sequence ID" value="TQV83343.1"/>
    <property type="molecule type" value="Genomic_DNA"/>
</dbReference>
<evidence type="ECO:0000256" key="8">
    <source>
        <dbReference type="ARBA" id="ARBA00038436"/>
    </source>
</evidence>
<feature type="domain" description="Tripartite ATP-independent periplasmic transporters DctQ component" evidence="11">
    <location>
        <begin position="23"/>
        <end position="152"/>
    </location>
</feature>
<comment type="similarity">
    <text evidence="8 9">Belongs to the TRAP transporter small permease family.</text>
</comment>
<organism evidence="12 13">
    <name type="scientific">Denitrobaculum tricleocarpae</name>
    <dbReference type="NCBI Taxonomy" id="2591009"/>
    <lineage>
        <taxon>Bacteria</taxon>
        <taxon>Pseudomonadati</taxon>
        <taxon>Pseudomonadota</taxon>
        <taxon>Alphaproteobacteria</taxon>
        <taxon>Rhodospirillales</taxon>
        <taxon>Rhodospirillaceae</taxon>
        <taxon>Denitrobaculum</taxon>
    </lineage>
</organism>
<comment type="subcellular location">
    <subcellularLocation>
        <location evidence="1 9">Cell inner membrane</location>
        <topology evidence="1 9">Multi-pass membrane protein</topology>
    </subcellularLocation>
</comment>
<name>A0A545U1R3_9PROT</name>
<dbReference type="InterPro" id="IPR007387">
    <property type="entry name" value="TRAP_DctQ"/>
</dbReference>
<keyword evidence="2 9" id="KW-0813">Transport</keyword>
<accession>A0A545U1R3</accession>
<evidence type="ECO:0000256" key="3">
    <source>
        <dbReference type="ARBA" id="ARBA00022475"/>
    </source>
</evidence>
<keyword evidence="6 9" id="KW-1133">Transmembrane helix</keyword>
<comment type="caution">
    <text evidence="12">The sequence shown here is derived from an EMBL/GenBank/DDBJ whole genome shotgun (WGS) entry which is preliminary data.</text>
</comment>
<keyword evidence="13" id="KW-1185">Reference proteome</keyword>
<feature type="transmembrane region" description="Helical" evidence="9">
    <location>
        <begin position="86"/>
        <end position="107"/>
    </location>
</feature>
<feature type="transmembrane region" description="Helical" evidence="9">
    <location>
        <begin position="43"/>
        <end position="65"/>
    </location>
</feature>
<keyword evidence="5 9" id="KW-0812">Transmembrane</keyword>
<evidence type="ECO:0000256" key="5">
    <source>
        <dbReference type="ARBA" id="ARBA00022692"/>
    </source>
</evidence>
<keyword evidence="3" id="KW-1003">Cell membrane</keyword>
<dbReference type="Pfam" id="PF04290">
    <property type="entry name" value="DctQ"/>
    <property type="match status" value="1"/>
</dbReference>
<evidence type="ECO:0000259" key="11">
    <source>
        <dbReference type="Pfam" id="PF04290"/>
    </source>
</evidence>
<gene>
    <name evidence="12" type="ORF">FKG95_01720</name>
</gene>
<sequence length="179" mass="20223">MKAVRLWLHARADNVAVGLLTAMFLSFILQIFSRYVINHPLGWTLEACLLAWLWTVFWGSAFLLEDKDHVKFDILYSSVAPRVRRVFALLAAVAIVVALGVSLPATADFIAFMKIEKTSLLGIRFDYVFSIYLVFLTAVILRYTLRAWAVLRGNTLNEKDNDGPKNDGPENTIETGDRE</sequence>
<comment type="function">
    <text evidence="9">Part of the tripartite ATP-independent periplasmic (TRAP) transport system.</text>
</comment>
<feature type="region of interest" description="Disordered" evidence="10">
    <location>
        <begin position="159"/>
        <end position="179"/>
    </location>
</feature>
<dbReference type="GO" id="GO:0015740">
    <property type="term" value="P:C4-dicarboxylate transport"/>
    <property type="evidence" value="ECO:0007669"/>
    <property type="project" value="TreeGrafter"/>
</dbReference>
<evidence type="ECO:0000256" key="6">
    <source>
        <dbReference type="ARBA" id="ARBA00022989"/>
    </source>
</evidence>
<feature type="transmembrane region" description="Helical" evidence="9">
    <location>
        <begin position="127"/>
        <end position="145"/>
    </location>
</feature>
<feature type="compositionally biased region" description="Basic and acidic residues" evidence="10">
    <location>
        <begin position="159"/>
        <end position="168"/>
    </location>
</feature>
<evidence type="ECO:0000256" key="9">
    <source>
        <dbReference type="RuleBase" id="RU369079"/>
    </source>
</evidence>
<dbReference type="GO" id="GO:0005886">
    <property type="term" value="C:plasma membrane"/>
    <property type="evidence" value="ECO:0007669"/>
    <property type="project" value="UniProtKB-SubCell"/>
</dbReference>
<dbReference type="RefSeq" id="WP_142894546.1">
    <property type="nucleotide sequence ID" value="NZ_ML660052.1"/>
</dbReference>
<protein>
    <recommendedName>
        <fullName evidence="9">TRAP transporter small permease protein</fullName>
    </recommendedName>
</protein>
<dbReference type="OrthoDB" id="4250245at2"/>
<dbReference type="Proteomes" id="UP000315252">
    <property type="component" value="Unassembled WGS sequence"/>
</dbReference>
<keyword evidence="4 9" id="KW-0997">Cell inner membrane</keyword>
<feature type="transmembrane region" description="Helical" evidence="9">
    <location>
        <begin position="12"/>
        <end position="37"/>
    </location>
</feature>
<evidence type="ECO:0000313" key="12">
    <source>
        <dbReference type="EMBL" id="TQV83343.1"/>
    </source>
</evidence>
<dbReference type="PANTHER" id="PTHR35011">
    <property type="entry name" value="2,3-DIKETO-L-GULONATE TRAP TRANSPORTER SMALL PERMEASE PROTEIN YIAM"/>
    <property type="match status" value="1"/>
</dbReference>
<dbReference type="GO" id="GO:0022857">
    <property type="term" value="F:transmembrane transporter activity"/>
    <property type="evidence" value="ECO:0007669"/>
    <property type="project" value="UniProtKB-UniRule"/>
</dbReference>
<evidence type="ECO:0000256" key="4">
    <source>
        <dbReference type="ARBA" id="ARBA00022519"/>
    </source>
</evidence>
<evidence type="ECO:0000256" key="7">
    <source>
        <dbReference type="ARBA" id="ARBA00023136"/>
    </source>
</evidence>
<reference evidence="12 13" key="1">
    <citation type="submission" date="2019-06" db="EMBL/GenBank/DDBJ databases">
        <title>Whole genome sequence for Rhodospirillaceae sp. R148.</title>
        <authorList>
            <person name="Wang G."/>
        </authorList>
    </citation>
    <scope>NUCLEOTIDE SEQUENCE [LARGE SCALE GENOMIC DNA]</scope>
    <source>
        <strain evidence="12 13">R148</strain>
    </source>
</reference>